<keyword evidence="1" id="KW-0472">Membrane</keyword>
<dbReference type="AlphaFoldDB" id="A0A1X0Q7K4"/>
<evidence type="ECO:0000256" key="1">
    <source>
        <dbReference type="SAM" id="Phobius"/>
    </source>
</evidence>
<sequence length="97" mass="12051">MKVYLYGMKCLSLMFQLLYKKLKDFITYFSYLLNLVLSMLHLFRFLVKCLSRNNFYTFDKIERFLTNHKNFIKKVIKLIKRLFMVVKKNKYFTMINY</sequence>
<dbReference type="EMBL" id="LVKB01000191">
    <property type="protein sequence ID" value="ORD95761.1"/>
    <property type="molecule type" value="Genomic_DNA"/>
</dbReference>
<proteinExistence type="predicted"/>
<gene>
    <name evidence="2" type="ORF">HERIO_2237</name>
</gene>
<protein>
    <submittedName>
        <fullName evidence="2">Uncharacterized protein</fullName>
    </submittedName>
</protein>
<accession>A0A1X0Q7K4</accession>
<organism evidence="2 3">
    <name type="scientific">Hepatospora eriocheir</name>
    <dbReference type="NCBI Taxonomy" id="1081669"/>
    <lineage>
        <taxon>Eukaryota</taxon>
        <taxon>Fungi</taxon>
        <taxon>Fungi incertae sedis</taxon>
        <taxon>Microsporidia</taxon>
        <taxon>Hepatosporidae</taxon>
        <taxon>Hepatospora</taxon>
    </lineage>
</organism>
<reference evidence="2 3" key="1">
    <citation type="journal article" date="2017" name="Environ. Microbiol.">
        <title>Decay of the glycolytic pathway and adaptation to intranuclear parasitism within Enterocytozoonidae microsporidia.</title>
        <authorList>
            <person name="Wiredu Boakye D."/>
            <person name="Jaroenlak P."/>
            <person name="Prachumwat A."/>
            <person name="Williams T.A."/>
            <person name="Bateman K.S."/>
            <person name="Itsathitphaisarn O."/>
            <person name="Sritunyalucksana K."/>
            <person name="Paszkiewicz K.H."/>
            <person name="Moore K.A."/>
            <person name="Stentiford G.D."/>
            <person name="Williams B.A."/>
        </authorList>
    </citation>
    <scope>NUCLEOTIDE SEQUENCE [LARGE SCALE GENOMIC DNA]</scope>
    <source>
        <strain evidence="2 3">GB1</strain>
    </source>
</reference>
<keyword evidence="1" id="KW-1133">Transmembrane helix</keyword>
<keyword evidence="3" id="KW-1185">Reference proteome</keyword>
<evidence type="ECO:0000313" key="2">
    <source>
        <dbReference type="EMBL" id="ORD95761.1"/>
    </source>
</evidence>
<comment type="caution">
    <text evidence="2">The sequence shown here is derived from an EMBL/GenBank/DDBJ whole genome shotgun (WGS) entry which is preliminary data.</text>
</comment>
<feature type="transmembrane region" description="Helical" evidence="1">
    <location>
        <begin position="25"/>
        <end position="47"/>
    </location>
</feature>
<evidence type="ECO:0000313" key="3">
    <source>
        <dbReference type="Proteomes" id="UP000192356"/>
    </source>
</evidence>
<keyword evidence="1" id="KW-0812">Transmembrane</keyword>
<dbReference type="VEuPathDB" id="MicrosporidiaDB:HERIO_2237"/>
<dbReference type="Proteomes" id="UP000192356">
    <property type="component" value="Unassembled WGS sequence"/>
</dbReference>
<name>A0A1X0Q7K4_9MICR</name>